<evidence type="ECO:0000313" key="2">
    <source>
        <dbReference type="Proteomes" id="UP000320011"/>
    </source>
</evidence>
<dbReference type="GO" id="GO:0016740">
    <property type="term" value="F:transferase activity"/>
    <property type="evidence" value="ECO:0007669"/>
    <property type="project" value="UniProtKB-KW"/>
</dbReference>
<dbReference type="InterPro" id="IPR043519">
    <property type="entry name" value="NT_sf"/>
</dbReference>
<dbReference type="AlphaFoldDB" id="A0A558BC25"/>
<reference evidence="1 2" key="2">
    <citation type="submission" date="2019-08" db="EMBL/GenBank/DDBJ databases">
        <title>Amycolatopsis acidicola sp. nov., isolated from peat swamp forest soil.</title>
        <authorList>
            <person name="Srisuk N."/>
        </authorList>
    </citation>
    <scope>NUCLEOTIDE SEQUENCE [LARGE SCALE GENOMIC DNA]</scope>
    <source>
        <strain evidence="1 2">TBRC 6029</strain>
    </source>
</reference>
<sequence>MDERALLRTLTKVVTTLSAEEVEFAVAGGFAVYARGGPPSEHDVDIFLSEQDVETATRALVAAGMRPEDPPENWLRKVYDGNVLVDLIFRPNYRGNMAELLARAEPLRIGPALAPVLDATDLMVDKLLVLTAHRCDFTPLLPIARGLREQIDWDRVAAETAGSPYAQAFLALVEGLSVAEVPAAGVGAPDTAEGNRR</sequence>
<dbReference type="SUPFAM" id="SSF81301">
    <property type="entry name" value="Nucleotidyltransferase"/>
    <property type="match status" value="1"/>
</dbReference>
<dbReference type="OrthoDB" id="3394845at2"/>
<dbReference type="Proteomes" id="UP000320011">
    <property type="component" value="Unassembled WGS sequence"/>
</dbReference>
<protein>
    <submittedName>
        <fullName evidence="1">Nucleotidyltransferase family protein</fullName>
    </submittedName>
</protein>
<gene>
    <name evidence="1" type="ORF">FNH05_26790</name>
</gene>
<dbReference type="InterPro" id="IPR039498">
    <property type="entry name" value="NTP_transf_5"/>
</dbReference>
<comment type="caution">
    <text evidence="1">The sequence shown here is derived from an EMBL/GenBank/DDBJ whole genome shotgun (WGS) entry which is preliminary data.</text>
</comment>
<dbReference type="Gene3D" id="3.30.460.40">
    <property type="match status" value="1"/>
</dbReference>
<dbReference type="Pfam" id="PF14907">
    <property type="entry name" value="NTP_transf_5"/>
    <property type="match status" value="1"/>
</dbReference>
<name>A0A558BC25_9PSEU</name>
<dbReference type="RefSeq" id="WP_144591485.1">
    <property type="nucleotide sequence ID" value="NZ_VJWX01000346.1"/>
</dbReference>
<keyword evidence="1" id="KW-0808">Transferase</keyword>
<reference evidence="1 2" key="1">
    <citation type="submission" date="2019-07" db="EMBL/GenBank/DDBJ databases">
        <authorList>
            <person name="Duangmal K."/>
            <person name="Teo W.F.A."/>
        </authorList>
    </citation>
    <scope>NUCLEOTIDE SEQUENCE [LARGE SCALE GENOMIC DNA]</scope>
    <source>
        <strain evidence="1 2">TBRC 6029</strain>
    </source>
</reference>
<accession>A0A558BC25</accession>
<proteinExistence type="predicted"/>
<keyword evidence="2" id="KW-1185">Reference proteome</keyword>
<dbReference type="EMBL" id="VJWX01000346">
    <property type="protein sequence ID" value="TVT34059.1"/>
    <property type="molecule type" value="Genomic_DNA"/>
</dbReference>
<evidence type="ECO:0000313" key="1">
    <source>
        <dbReference type="EMBL" id="TVT34059.1"/>
    </source>
</evidence>
<organism evidence="1 2">
    <name type="scientific">Amycolatopsis rhizosphaerae</name>
    <dbReference type="NCBI Taxonomy" id="2053003"/>
    <lineage>
        <taxon>Bacteria</taxon>
        <taxon>Bacillati</taxon>
        <taxon>Actinomycetota</taxon>
        <taxon>Actinomycetes</taxon>
        <taxon>Pseudonocardiales</taxon>
        <taxon>Pseudonocardiaceae</taxon>
        <taxon>Amycolatopsis</taxon>
    </lineage>
</organism>